<comment type="caution">
    <text evidence="1">The sequence shown here is derived from an EMBL/GenBank/DDBJ whole genome shotgun (WGS) entry which is preliminary data.</text>
</comment>
<evidence type="ECO:0000313" key="1">
    <source>
        <dbReference type="EMBL" id="MFC6880095.1"/>
    </source>
</evidence>
<evidence type="ECO:0000313" key="2">
    <source>
        <dbReference type="Proteomes" id="UP001596380"/>
    </source>
</evidence>
<proteinExistence type="predicted"/>
<sequence length="211" mass="22983">MTGIYSTPVLTVEQLSTQLEYRISDGQGTPVAAAAQVAGERPRKGLLGRFSSGVENERLVVQVSDPGGAPLFFVDRAPEAPVAVVAPDGTVIGRLAYDAQAFARSYLAGQARTPGGRDRFNESHRLVDANDTTLCAVMWEETRMGGYVTDQPSGGRYCVFTDANGNELARMDQAQNKQVRDRYDLRLNYQLPEPLRTLVIASPIAFDLSRS</sequence>
<protein>
    <submittedName>
        <fullName evidence="1">Uncharacterized protein</fullName>
    </submittedName>
</protein>
<dbReference type="RefSeq" id="WP_160820599.1">
    <property type="nucleotide sequence ID" value="NZ_JBHSXE010000001.1"/>
</dbReference>
<keyword evidence="2" id="KW-1185">Reference proteome</keyword>
<reference evidence="2" key="1">
    <citation type="journal article" date="2019" name="Int. J. Syst. Evol. Microbiol.">
        <title>The Global Catalogue of Microorganisms (GCM) 10K type strain sequencing project: providing services to taxonomists for standard genome sequencing and annotation.</title>
        <authorList>
            <consortium name="The Broad Institute Genomics Platform"/>
            <consortium name="The Broad Institute Genome Sequencing Center for Infectious Disease"/>
            <person name="Wu L."/>
            <person name="Ma J."/>
        </authorList>
    </citation>
    <scope>NUCLEOTIDE SEQUENCE [LARGE SCALE GENOMIC DNA]</scope>
    <source>
        <strain evidence="2">JCM 3369</strain>
    </source>
</reference>
<organism evidence="1 2">
    <name type="scientific">Actinomadura yumaensis</name>
    <dbReference type="NCBI Taxonomy" id="111807"/>
    <lineage>
        <taxon>Bacteria</taxon>
        <taxon>Bacillati</taxon>
        <taxon>Actinomycetota</taxon>
        <taxon>Actinomycetes</taxon>
        <taxon>Streptosporangiales</taxon>
        <taxon>Thermomonosporaceae</taxon>
        <taxon>Actinomadura</taxon>
    </lineage>
</organism>
<accession>A0ABW2CGI4</accession>
<dbReference type="Proteomes" id="UP001596380">
    <property type="component" value="Unassembled WGS sequence"/>
</dbReference>
<dbReference type="EMBL" id="JBHSXS010000004">
    <property type="protein sequence ID" value="MFC6880095.1"/>
    <property type="molecule type" value="Genomic_DNA"/>
</dbReference>
<gene>
    <name evidence="1" type="ORF">ACFQKB_09995</name>
</gene>
<name>A0ABW2CGI4_9ACTN</name>